<comment type="caution">
    <text evidence="2">The sequence shown here is derived from an EMBL/GenBank/DDBJ whole genome shotgun (WGS) entry which is preliminary data.</text>
</comment>
<dbReference type="AlphaFoldDB" id="A0A3P3VM61"/>
<reference evidence="2 3" key="2">
    <citation type="submission" date="2018-12" db="EMBL/GenBank/DDBJ databases">
        <title>Simiduia agarivorans gen. nov., sp. nov., a marine, agarolytic bacterium isolated from shallow coastal water from Keelung, Taiwan.</title>
        <authorList>
            <person name="Shieh W.Y."/>
        </authorList>
    </citation>
    <scope>NUCLEOTIDE SEQUENCE [LARGE SCALE GENOMIC DNA]</scope>
    <source>
        <strain evidence="2 3">GTF-13</strain>
    </source>
</reference>
<feature type="compositionally biased region" description="Basic and acidic residues" evidence="1">
    <location>
        <begin position="228"/>
        <end position="237"/>
    </location>
</feature>
<name>A0A3P3VM61_9GAMM</name>
<gene>
    <name evidence="2" type="ORF">D0544_14215</name>
</gene>
<proteinExistence type="predicted"/>
<evidence type="ECO:0000313" key="3">
    <source>
        <dbReference type="Proteomes" id="UP000280792"/>
    </source>
</evidence>
<keyword evidence="3" id="KW-1185">Reference proteome</keyword>
<protein>
    <submittedName>
        <fullName evidence="2">DUF4194 domain-containing protein</fullName>
    </submittedName>
</protein>
<reference evidence="2 3" key="1">
    <citation type="submission" date="2018-08" db="EMBL/GenBank/DDBJ databases">
        <authorList>
            <person name="Khan S.A."/>
        </authorList>
    </citation>
    <scope>NUCLEOTIDE SEQUENCE [LARGE SCALE GENOMIC DNA]</scope>
    <source>
        <strain evidence="2 3">GTF-13</strain>
    </source>
</reference>
<feature type="region of interest" description="Disordered" evidence="1">
    <location>
        <begin position="208"/>
        <end position="267"/>
    </location>
</feature>
<dbReference type="Pfam" id="PF13835">
    <property type="entry name" value="DUF4194"/>
    <property type="match status" value="1"/>
</dbReference>
<dbReference type="InterPro" id="IPR025449">
    <property type="entry name" value="JetB"/>
</dbReference>
<accession>A0A3P3VM61</accession>
<sequence>MVIIDLLQQQLAKQQLELGAFQQVVQRLLDYGVICRDESQTEQELYDRYLRIKSLVDDYLRVIGVRVQHDNLFQYVRLYPPGAQVPGMDDEAGGFSGFRSRLSQGEVVLLLVLRSLYEQQLREGQIDDGGCAMVSLEAVSIAMKSLLNRSLPLQSTERRALFRTLKRMRVIQFGQEEALDSGDAWLRIRPMITSLVSHEVLQGLMEAETDPGEPGLIADDDSQASRSRGVEPPRDLELTGEPEESGEAILPPPAPRASAPSLFGEES</sequence>
<evidence type="ECO:0000313" key="2">
    <source>
        <dbReference type="EMBL" id="RRJ83514.1"/>
    </source>
</evidence>
<dbReference type="EMBL" id="QWEZ01000002">
    <property type="protein sequence ID" value="RRJ83514.1"/>
    <property type="molecule type" value="Genomic_DNA"/>
</dbReference>
<organism evidence="2 3">
    <name type="scientific">Aestuariirhabdus litorea</name>
    <dbReference type="NCBI Taxonomy" id="2528527"/>
    <lineage>
        <taxon>Bacteria</taxon>
        <taxon>Pseudomonadati</taxon>
        <taxon>Pseudomonadota</taxon>
        <taxon>Gammaproteobacteria</taxon>
        <taxon>Oceanospirillales</taxon>
        <taxon>Aestuariirhabdaceae</taxon>
        <taxon>Aestuariirhabdus</taxon>
    </lineage>
</organism>
<dbReference type="Proteomes" id="UP000280792">
    <property type="component" value="Unassembled WGS sequence"/>
</dbReference>
<evidence type="ECO:0000256" key="1">
    <source>
        <dbReference type="SAM" id="MobiDB-lite"/>
    </source>
</evidence>